<dbReference type="OrthoDB" id="677565at2"/>
<feature type="chain" id="PRO_5020747518" description="Outer membrane protein beta-barrel domain-containing protein" evidence="1">
    <location>
        <begin position="20"/>
        <end position="420"/>
    </location>
</feature>
<reference evidence="2 3" key="1">
    <citation type="submission" date="2019-05" db="EMBL/GenBank/DDBJ databases">
        <title>Panacibacter sp. strain 17mud1-8 Genome sequencing and assembly.</title>
        <authorList>
            <person name="Chhetri G."/>
        </authorList>
    </citation>
    <scope>NUCLEOTIDE SEQUENCE [LARGE SCALE GENOMIC DNA]</scope>
    <source>
        <strain evidence="2 3">17mud1-8</strain>
    </source>
</reference>
<keyword evidence="3" id="KW-1185">Reference proteome</keyword>
<dbReference type="EMBL" id="SZQL01000005">
    <property type="protein sequence ID" value="TKK69224.1"/>
    <property type="molecule type" value="Genomic_DNA"/>
</dbReference>
<evidence type="ECO:0008006" key="4">
    <source>
        <dbReference type="Google" id="ProtNLM"/>
    </source>
</evidence>
<evidence type="ECO:0000313" key="2">
    <source>
        <dbReference type="EMBL" id="TKK69224.1"/>
    </source>
</evidence>
<dbReference type="Proteomes" id="UP000305848">
    <property type="component" value="Unassembled WGS sequence"/>
</dbReference>
<sequence>MKKTIVLALCCLVFITSYAQKNMKEGFVVLNSGDTLKGFIDYREWYKNPGSILFGVANAGDMRRYKLKDITCFAVDGSEMYQRYYVKMSMDRILMGNIGEKDTSSRMDTVFLKVLQTGNKVTLFSYSDDVKKRLYILPANETIPVELQNSEYIVNGQVINEKEYRSVLLSIARNYMPDAADLQTFIYNQDYSQNNIMNICYKINGISPQAVVKQKEKNIPSRFRFFAGVGVNSGEISIGGNNHYAGKTAGATYGTIVDAGADILVNPSIGRLFLRSQLTASAYKTNAYTSVKYYEAKENYYLTFNQRNIALHEQLNYNLYNGHNLKWFVGAGVGVNFSSYPENEEKFIREGLGDTTSSINDKYVVTIKNFWLNTALRSGFTIKNLDVALAYYPKTSLSQNSVIGVYNSSLQLQVNYVFFK</sequence>
<keyword evidence="1" id="KW-0732">Signal</keyword>
<gene>
    <name evidence="2" type="ORF">FC093_07865</name>
</gene>
<name>A0A4U3L4H2_9BACT</name>
<feature type="signal peptide" evidence="1">
    <location>
        <begin position="1"/>
        <end position="19"/>
    </location>
</feature>
<comment type="caution">
    <text evidence="2">The sequence shown here is derived from an EMBL/GenBank/DDBJ whole genome shotgun (WGS) entry which is preliminary data.</text>
</comment>
<protein>
    <recommendedName>
        <fullName evidence="4">Outer membrane protein beta-barrel domain-containing protein</fullName>
    </recommendedName>
</protein>
<evidence type="ECO:0000256" key="1">
    <source>
        <dbReference type="SAM" id="SignalP"/>
    </source>
</evidence>
<evidence type="ECO:0000313" key="3">
    <source>
        <dbReference type="Proteomes" id="UP000305848"/>
    </source>
</evidence>
<proteinExistence type="predicted"/>
<organism evidence="2 3">
    <name type="scientific">Ilyomonas limi</name>
    <dbReference type="NCBI Taxonomy" id="2575867"/>
    <lineage>
        <taxon>Bacteria</taxon>
        <taxon>Pseudomonadati</taxon>
        <taxon>Bacteroidota</taxon>
        <taxon>Chitinophagia</taxon>
        <taxon>Chitinophagales</taxon>
        <taxon>Chitinophagaceae</taxon>
        <taxon>Ilyomonas</taxon>
    </lineage>
</organism>
<accession>A0A4U3L4H2</accession>
<dbReference type="RefSeq" id="WP_137261219.1">
    <property type="nucleotide sequence ID" value="NZ_SZQL01000005.1"/>
</dbReference>
<dbReference type="AlphaFoldDB" id="A0A4U3L4H2"/>